<name>A0A0K2H367_9CORY</name>
<feature type="chain" id="PRO_5038901082" description="Secreted protein" evidence="2">
    <location>
        <begin position="24"/>
        <end position="73"/>
    </location>
</feature>
<keyword evidence="2" id="KW-0732">Signal</keyword>
<dbReference type="AlphaFoldDB" id="A0A0K2H367"/>
<evidence type="ECO:0000256" key="2">
    <source>
        <dbReference type="SAM" id="SignalP"/>
    </source>
</evidence>
<proteinExistence type="predicted"/>
<reference evidence="3 4" key="1">
    <citation type="submission" date="2013-10" db="EMBL/GenBank/DDBJ databases">
        <title>Complete genome sequence of Corynebacterium lactis DSM 45799(T), isolated from raw cow milk.</title>
        <authorList>
            <person name="Ruckert C."/>
            <person name="Albersmeier A."/>
            <person name="Lipski A."/>
            <person name="Kalinowski J."/>
        </authorList>
    </citation>
    <scope>NUCLEOTIDE SEQUENCE [LARGE SCALE GENOMIC DNA]</scope>
    <source>
        <strain evidence="3 4">RW2-5</strain>
    </source>
</reference>
<evidence type="ECO:0000313" key="3">
    <source>
        <dbReference type="EMBL" id="ALA68479.1"/>
    </source>
</evidence>
<dbReference type="Proteomes" id="UP000058446">
    <property type="component" value="Chromosome"/>
</dbReference>
<feature type="region of interest" description="Disordered" evidence="1">
    <location>
        <begin position="24"/>
        <end position="73"/>
    </location>
</feature>
<gene>
    <name evidence="3" type="ORF">CLAC_04110</name>
</gene>
<sequence length="73" mass="7465">MRNRIAGAIAASAIAAAALVACSPPNEQDSDVKVGDQKNPAATFEQKKGGAESATPEQEMAPGQEMQNQAPAQ</sequence>
<evidence type="ECO:0000256" key="1">
    <source>
        <dbReference type="SAM" id="MobiDB-lite"/>
    </source>
</evidence>
<keyword evidence="4" id="KW-1185">Reference proteome</keyword>
<organism evidence="3 4">
    <name type="scientific">Corynebacterium lactis RW2-5</name>
    <dbReference type="NCBI Taxonomy" id="1408189"/>
    <lineage>
        <taxon>Bacteria</taxon>
        <taxon>Bacillati</taxon>
        <taxon>Actinomycetota</taxon>
        <taxon>Actinomycetes</taxon>
        <taxon>Mycobacteriales</taxon>
        <taxon>Corynebacteriaceae</taxon>
        <taxon>Corynebacterium</taxon>
    </lineage>
</organism>
<dbReference type="KEGG" id="clw:CLAC_04110"/>
<accession>A0A0K2H367</accession>
<dbReference type="RefSeq" id="WP_053411805.1">
    <property type="nucleotide sequence ID" value="NZ_CP006841.1"/>
</dbReference>
<evidence type="ECO:0000313" key="4">
    <source>
        <dbReference type="Proteomes" id="UP000058446"/>
    </source>
</evidence>
<dbReference type="PATRIC" id="fig|1408189.4.peg.821"/>
<dbReference type="OrthoDB" id="4426323at2"/>
<evidence type="ECO:0008006" key="5">
    <source>
        <dbReference type="Google" id="ProtNLM"/>
    </source>
</evidence>
<feature type="signal peptide" evidence="2">
    <location>
        <begin position="1"/>
        <end position="23"/>
    </location>
</feature>
<protein>
    <recommendedName>
        <fullName evidence="5">Secreted protein</fullName>
    </recommendedName>
</protein>
<dbReference type="EMBL" id="CP006841">
    <property type="protein sequence ID" value="ALA68479.1"/>
    <property type="molecule type" value="Genomic_DNA"/>
</dbReference>
<dbReference type="PROSITE" id="PS51257">
    <property type="entry name" value="PROKAR_LIPOPROTEIN"/>
    <property type="match status" value="1"/>
</dbReference>